<accession>A0A8H6HIU1</accession>
<organism evidence="1 2">
    <name type="scientific">Ephemerocybe angulata</name>
    <dbReference type="NCBI Taxonomy" id="980116"/>
    <lineage>
        <taxon>Eukaryota</taxon>
        <taxon>Fungi</taxon>
        <taxon>Dikarya</taxon>
        <taxon>Basidiomycota</taxon>
        <taxon>Agaricomycotina</taxon>
        <taxon>Agaricomycetes</taxon>
        <taxon>Agaricomycetidae</taxon>
        <taxon>Agaricales</taxon>
        <taxon>Agaricineae</taxon>
        <taxon>Psathyrellaceae</taxon>
        <taxon>Ephemerocybe</taxon>
    </lineage>
</organism>
<proteinExistence type="predicted"/>
<gene>
    <name evidence="1" type="ORF">DFP72DRAFT_918376</name>
</gene>
<dbReference type="OrthoDB" id="3352776at2759"/>
<dbReference type="AlphaFoldDB" id="A0A8H6HIU1"/>
<sequence length="170" mass="19160">MYMACPQTLRMAVDAFFEGLCAKQTTAQRLEYFSTTETLILQHSPAICPSTAAFRVTGQNAVRSYFDILSTHWHRENLQLRAAPLVDVHSRSASYDASITWIWRRSGRRWTEEFNCAITFDDNLKVVSLIIRTDSAPETCVMSAKDVDSSPLECEGRPCRNCVISHTGCS</sequence>
<comment type="caution">
    <text evidence="1">The sequence shown here is derived from an EMBL/GenBank/DDBJ whole genome shotgun (WGS) entry which is preliminary data.</text>
</comment>
<name>A0A8H6HIU1_9AGAR</name>
<evidence type="ECO:0000313" key="1">
    <source>
        <dbReference type="EMBL" id="KAF6747834.1"/>
    </source>
</evidence>
<evidence type="ECO:0000313" key="2">
    <source>
        <dbReference type="Proteomes" id="UP000521943"/>
    </source>
</evidence>
<dbReference type="EMBL" id="JACGCI010000077">
    <property type="protein sequence ID" value="KAF6747834.1"/>
    <property type="molecule type" value="Genomic_DNA"/>
</dbReference>
<reference evidence="1 2" key="1">
    <citation type="submission" date="2020-07" db="EMBL/GenBank/DDBJ databases">
        <title>Comparative genomics of pyrophilous fungi reveals a link between fire events and developmental genes.</title>
        <authorList>
            <consortium name="DOE Joint Genome Institute"/>
            <person name="Steindorff A.S."/>
            <person name="Carver A."/>
            <person name="Calhoun S."/>
            <person name="Stillman K."/>
            <person name="Liu H."/>
            <person name="Lipzen A."/>
            <person name="Pangilinan J."/>
            <person name="Labutti K."/>
            <person name="Bruns T.D."/>
            <person name="Grigoriev I.V."/>
        </authorList>
    </citation>
    <scope>NUCLEOTIDE SEQUENCE [LARGE SCALE GENOMIC DNA]</scope>
    <source>
        <strain evidence="1 2">CBS 144469</strain>
    </source>
</reference>
<dbReference type="Proteomes" id="UP000521943">
    <property type="component" value="Unassembled WGS sequence"/>
</dbReference>
<keyword evidence="2" id="KW-1185">Reference proteome</keyword>
<protein>
    <submittedName>
        <fullName evidence="1">Uncharacterized protein</fullName>
    </submittedName>
</protein>